<accession>G9QIQ0</accession>
<sequence>MKNPSIQYYNVFAEENSSYHLSIEELYLYGLLSMMKNKQQVTITNVDVIHQFSPINFFSREKESKQRIRQHLLSLKEKEVIHFENETMIDNKSLLIISFMNDLKDDSVGKGVKGFENVDFVKFNSFSTMMEHYIYFTVKRFDKLGGFTCDYKRWAKILGCTERTAKEKIKEAVKKQIIYKNIGDYKDEKIKNRDQKKQEKNTYKTIPFSSEEKSFQTKKVEIVQANKKRANKIKNGFHPDDYIEEIKEAMYFFKTYSDDDGDVFPSAEHYATYLKVKDNVKYREPSGLEKEFIKVAERRIDYLKNNHQFHVEFEEGRQLYEEEKGINESNLSDEFVDLLNKSLEMDNTQKKTIEKLINIEEIF</sequence>
<name>G9QIQ0_9BACI</name>
<organism evidence="1 2">
    <name type="scientific">Bacillus smithii 7_3_47FAA</name>
    <dbReference type="NCBI Taxonomy" id="665952"/>
    <lineage>
        <taxon>Bacteria</taxon>
        <taxon>Bacillati</taxon>
        <taxon>Bacillota</taxon>
        <taxon>Bacilli</taxon>
        <taxon>Bacillales</taxon>
        <taxon>Bacillaceae</taxon>
        <taxon>Bacillus</taxon>
    </lineage>
</organism>
<evidence type="ECO:0000313" key="2">
    <source>
        <dbReference type="Proteomes" id="UP000011747"/>
    </source>
</evidence>
<keyword evidence="2" id="KW-1185">Reference proteome</keyword>
<dbReference type="PATRIC" id="fig|665952.3.peg.839"/>
<dbReference type="AlphaFoldDB" id="G9QIQ0"/>
<evidence type="ECO:0000313" key="1">
    <source>
        <dbReference type="EMBL" id="EHL78968.1"/>
    </source>
</evidence>
<gene>
    <name evidence="1" type="ORF">HMPREF1015_02977</name>
</gene>
<dbReference type="EMBL" id="ACWF01000042">
    <property type="protein sequence ID" value="EHL78968.1"/>
    <property type="molecule type" value="Genomic_DNA"/>
</dbReference>
<comment type="caution">
    <text evidence="1">The sequence shown here is derived from an EMBL/GenBank/DDBJ whole genome shotgun (WGS) entry which is preliminary data.</text>
</comment>
<dbReference type="Proteomes" id="UP000011747">
    <property type="component" value="Unassembled WGS sequence"/>
</dbReference>
<protein>
    <submittedName>
        <fullName evidence="1">Uncharacterized protein</fullName>
    </submittedName>
</protein>
<dbReference type="RefSeq" id="WP_003353127.1">
    <property type="nucleotide sequence ID" value="NZ_JH414744.1"/>
</dbReference>
<dbReference type="HOGENOM" id="CLU_844126_0_0_9"/>
<proteinExistence type="predicted"/>
<reference evidence="1 2" key="1">
    <citation type="submission" date="2011-09" db="EMBL/GenBank/DDBJ databases">
        <title>The Genome Sequence of Bacillus smithii 7_3_47FAA.</title>
        <authorList>
            <consortium name="The Broad Institute Genome Sequencing Platform"/>
            <person name="Earl A."/>
            <person name="Ward D."/>
            <person name="Feldgarden M."/>
            <person name="Gevers D."/>
            <person name="Daigneault M."/>
            <person name="Strauss J."/>
            <person name="Allen-Vercoe E."/>
            <person name="Young S.K."/>
            <person name="Zeng Q."/>
            <person name="Gargeya S."/>
            <person name="Fitzgerald M."/>
            <person name="Haas B."/>
            <person name="Abouelleil A."/>
            <person name="Alvarado L."/>
            <person name="Arachchi H.M."/>
            <person name="Berlin A."/>
            <person name="Brown A."/>
            <person name="Chapman S.B."/>
            <person name="Chen Z."/>
            <person name="Dunbar C."/>
            <person name="Freedman E."/>
            <person name="Gearin G."/>
            <person name="Goldberg J."/>
            <person name="Griggs A."/>
            <person name="Gujja S."/>
            <person name="Heiman D."/>
            <person name="Howarth C."/>
            <person name="Larson L."/>
            <person name="Lui A."/>
            <person name="MacDonald P.J.P."/>
            <person name="Montmayeur A."/>
            <person name="Murphy C."/>
            <person name="Neiman D."/>
            <person name="Pearson M."/>
            <person name="Priest M."/>
            <person name="Roberts A."/>
            <person name="Saif S."/>
            <person name="Shea T."/>
            <person name="Shenoy N."/>
            <person name="Sisk P."/>
            <person name="Stolte C."/>
            <person name="Sykes S."/>
            <person name="Wortman J."/>
            <person name="Nusbaum C."/>
            <person name="Birren B."/>
        </authorList>
    </citation>
    <scope>NUCLEOTIDE SEQUENCE [LARGE SCALE GENOMIC DNA]</scope>
    <source>
        <strain evidence="1 2">7_3_47FAA</strain>
    </source>
</reference>